<proteinExistence type="predicted"/>
<sequence length="97" mass="10797">MWIDSELDVAATGVYTDGANDLDANVTHVLKLNIGQGQRRRNRDGVPRVHAHRVKVFDRTHHDDVVVLVAHELKFVLFPAQDGFFKQNLGADGGLKP</sequence>
<accession>A0A6J6C0E4</accession>
<dbReference type="EMBL" id="CAEZSO010000095">
    <property type="protein sequence ID" value="CAB4543788.1"/>
    <property type="molecule type" value="Genomic_DNA"/>
</dbReference>
<evidence type="ECO:0000313" key="1">
    <source>
        <dbReference type="EMBL" id="CAB4543788.1"/>
    </source>
</evidence>
<reference evidence="1" key="1">
    <citation type="submission" date="2020-05" db="EMBL/GenBank/DDBJ databases">
        <authorList>
            <person name="Chiriac C."/>
            <person name="Salcher M."/>
            <person name="Ghai R."/>
            <person name="Kavagutti S V."/>
        </authorList>
    </citation>
    <scope>NUCLEOTIDE SEQUENCE</scope>
</reference>
<gene>
    <name evidence="1" type="ORF">UFOPK1446_00557</name>
</gene>
<organism evidence="1">
    <name type="scientific">freshwater metagenome</name>
    <dbReference type="NCBI Taxonomy" id="449393"/>
    <lineage>
        <taxon>unclassified sequences</taxon>
        <taxon>metagenomes</taxon>
        <taxon>ecological metagenomes</taxon>
    </lineage>
</organism>
<dbReference type="AlphaFoldDB" id="A0A6J6C0E4"/>
<name>A0A6J6C0E4_9ZZZZ</name>
<protein>
    <submittedName>
        <fullName evidence="1">Unannotated protein</fullName>
    </submittedName>
</protein>